<organism evidence="3 4">
    <name type="scientific">Mycolicibacterium sphagni</name>
    <dbReference type="NCBI Taxonomy" id="1786"/>
    <lineage>
        <taxon>Bacteria</taxon>
        <taxon>Bacillati</taxon>
        <taxon>Actinomycetota</taxon>
        <taxon>Actinomycetes</taxon>
        <taxon>Mycobacteriales</taxon>
        <taxon>Mycobacteriaceae</taxon>
        <taxon>Mycolicibacterium</taxon>
    </lineage>
</organism>
<accession>A0ABX2K1T2</accession>
<proteinExistence type="predicted"/>
<sequence length="323" mass="34260">MTRVRRGSGQRRATDSRVSEIVCLVCTLACRTLTINAVATSQTASTRAKDADRNDICQILDTALSEGQLSMSEHEQRVKGATNATTLGDLRALVSDLQTGNAPVQLPTLKKPRLSSSSVGANGSWGIRIAIMAVLIVLGIGIGWGLYGNTPSPLNFTSDPGAKPDGVAPVVLTPPRQLQSLGGLTGLLEQMKKKFGDTNGFRLVIYPDYASLTRPDPSDERRELSYTYRGGWGDPSTSAAGSDATVVDLGKFDVKGVVGVLRGAPETLNMKPGDVKSTYLIIEPTRDITAPGTVSISVYVSSDFGSGYIQLNPDGSVKQVNYP</sequence>
<keyword evidence="4" id="KW-1185">Reference proteome</keyword>
<dbReference type="InterPro" id="IPR012551">
    <property type="entry name" value="DUF1707_SHOCT-like"/>
</dbReference>
<evidence type="ECO:0000313" key="3">
    <source>
        <dbReference type="EMBL" id="NTY61685.1"/>
    </source>
</evidence>
<reference evidence="3 4" key="1">
    <citation type="submission" date="2019-05" db="EMBL/GenBank/DDBJ databases">
        <title>Mycolicibacterium sphagni ENV482 genome assembly.</title>
        <authorList>
            <person name="Chen W."/>
            <person name="Faulkner N.W."/>
            <person name="Hyman M.R."/>
        </authorList>
    </citation>
    <scope>NUCLEOTIDE SEQUENCE [LARGE SCALE GENOMIC DNA]</scope>
    <source>
        <strain evidence="3 4">ENV482</strain>
    </source>
</reference>
<evidence type="ECO:0000259" key="2">
    <source>
        <dbReference type="Pfam" id="PF08044"/>
    </source>
</evidence>
<dbReference type="Proteomes" id="UP000708347">
    <property type="component" value="Unassembled WGS sequence"/>
</dbReference>
<dbReference type="Pfam" id="PF08044">
    <property type="entry name" value="DUF1707"/>
    <property type="match status" value="1"/>
</dbReference>
<name>A0ABX2K1T2_9MYCO</name>
<keyword evidence="1" id="KW-1133">Transmembrane helix</keyword>
<feature type="transmembrane region" description="Helical" evidence="1">
    <location>
        <begin position="125"/>
        <end position="147"/>
    </location>
</feature>
<protein>
    <submittedName>
        <fullName evidence="3">DUF1707 domain-containing protein</fullName>
    </submittedName>
</protein>
<evidence type="ECO:0000256" key="1">
    <source>
        <dbReference type="SAM" id="Phobius"/>
    </source>
</evidence>
<comment type="caution">
    <text evidence="3">The sequence shown here is derived from an EMBL/GenBank/DDBJ whole genome shotgun (WGS) entry which is preliminary data.</text>
</comment>
<gene>
    <name evidence="3" type="ORF">FEG63_19240</name>
</gene>
<feature type="domain" description="DUF1707" evidence="2">
    <location>
        <begin position="46"/>
        <end position="98"/>
    </location>
</feature>
<evidence type="ECO:0000313" key="4">
    <source>
        <dbReference type="Proteomes" id="UP000708347"/>
    </source>
</evidence>
<keyword evidence="1" id="KW-0472">Membrane</keyword>
<dbReference type="EMBL" id="VBSB01000010">
    <property type="protein sequence ID" value="NTY61685.1"/>
    <property type="molecule type" value="Genomic_DNA"/>
</dbReference>
<keyword evidence="1" id="KW-0812">Transmembrane</keyword>
<dbReference type="PANTHER" id="PTHR40763">
    <property type="entry name" value="MEMBRANE PROTEIN-RELATED"/>
    <property type="match status" value="1"/>
</dbReference>
<dbReference type="PANTHER" id="PTHR40763:SF4">
    <property type="entry name" value="DUF1707 DOMAIN-CONTAINING PROTEIN"/>
    <property type="match status" value="1"/>
</dbReference>